<dbReference type="InterPro" id="IPR001782">
    <property type="entry name" value="Flag_FlgI"/>
</dbReference>
<evidence type="ECO:0000313" key="10">
    <source>
        <dbReference type="Proteomes" id="UP000623250"/>
    </source>
</evidence>
<proteinExistence type="inferred from homology"/>
<dbReference type="HAMAP" id="MF_00416">
    <property type="entry name" value="FlgI"/>
    <property type="match status" value="1"/>
</dbReference>
<evidence type="ECO:0000256" key="1">
    <source>
        <dbReference type="ARBA" id="ARBA00002591"/>
    </source>
</evidence>
<evidence type="ECO:0000256" key="6">
    <source>
        <dbReference type="ARBA" id="ARBA00023143"/>
    </source>
</evidence>
<keyword evidence="4" id="KW-0732">Signal</keyword>
<keyword evidence="5" id="KW-0574">Periplasm</keyword>
<evidence type="ECO:0000256" key="7">
    <source>
        <dbReference type="ARBA" id="ARBA00032344"/>
    </source>
</evidence>
<dbReference type="GO" id="GO:0071973">
    <property type="term" value="P:bacterial-type flagellum-dependent cell motility"/>
    <property type="evidence" value="ECO:0007669"/>
    <property type="project" value="InterPro"/>
</dbReference>
<comment type="function">
    <text evidence="1 8">Assembles around the rod to form the L-ring and probably protects the motor/basal body from shearing forces during rotation.</text>
</comment>
<dbReference type="PANTHER" id="PTHR30381">
    <property type="entry name" value="FLAGELLAR P-RING PERIPLASMIC PROTEIN FLGI"/>
    <property type="match status" value="1"/>
</dbReference>
<protein>
    <recommendedName>
        <fullName evidence="3 8">Flagellar P-ring protein</fullName>
    </recommendedName>
    <alternativeName>
        <fullName evidence="7 8">Basal body P-ring protein</fullName>
    </alternativeName>
</protein>
<dbReference type="PRINTS" id="PR01010">
    <property type="entry name" value="FLGPRINGFLGI"/>
</dbReference>
<dbReference type="Proteomes" id="UP000623250">
    <property type="component" value="Unassembled WGS sequence"/>
</dbReference>
<dbReference type="PANTHER" id="PTHR30381:SF0">
    <property type="entry name" value="FLAGELLAR P-RING PROTEIN"/>
    <property type="match status" value="1"/>
</dbReference>
<dbReference type="RefSeq" id="WP_037234080.1">
    <property type="nucleotide sequence ID" value="NZ_JAEMUK010000015.1"/>
</dbReference>
<keyword evidence="10" id="KW-1185">Reference proteome</keyword>
<dbReference type="GO" id="GO:0009428">
    <property type="term" value="C:bacterial-type flagellum basal body, distal rod, P ring"/>
    <property type="evidence" value="ECO:0007669"/>
    <property type="project" value="InterPro"/>
</dbReference>
<keyword evidence="9" id="KW-0966">Cell projection</keyword>
<dbReference type="EMBL" id="JAEMUK010000015">
    <property type="protein sequence ID" value="MBJ7543650.1"/>
    <property type="molecule type" value="Genomic_DNA"/>
</dbReference>
<keyword evidence="9" id="KW-0969">Cilium</keyword>
<dbReference type="AlphaFoldDB" id="A0A8I1GHN7"/>
<organism evidence="9 10">
    <name type="scientific">Rhodomicrobium udaipurense</name>
    <dbReference type="NCBI Taxonomy" id="1202716"/>
    <lineage>
        <taxon>Bacteria</taxon>
        <taxon>Pseudomonadati</taxon>
        <taxon>Pseudomonadota</taxon>
        <taxon>Alphaproteobacteria</taxon>
        <taxon>Hyphomicrobiales</taxon>
        <taxon>Hyphomicrobiaceae</taxon>
        <taxon>Rhodomicrobium</taxon>
    </lineage>
</organism>
<dbReference type="Pfam" id="PF02119">
    <property type="entry name" value="FlgI"/>
    <property type="match status" value="1"/>
</dbReference>
<evidence type="ECO:0000256" key="5">
    <source>
        <dbReference type="ARBA" id="ARBA00022764"/>
    </source>
</evidence>
<keyword evidence="9" id="KW-0282">Flagellum</keyword>
<comment type="caution">
    <text evidence="9">The sequence shown here is derived from an EMBL/GenBank/DDBJ whole genome shotgun (WGS) entry which is preliminary data.</text>
</comment>
<gene>
    <name evidence="8" type="primary">flgI</name>
    <name evidence="9" type="ORF">JDN41_08765</name>
</gene>
<evidence type="ECO:0000256" key="8">
    <source>
        <dbReference type="HAMAP-Rule" id="MF_00416"/>
    </source>
</evidence>
<dbReference type="GO" id="GO:0005198">
    <property type="term" value="F:structural molecule activity"/>
    <property type="evidence" value="ECO:0007669"/>
    <property type="project" value="InterPro"/>
</dbReference>
<evidence type="ECO:0000256" key="3">
    <source>
        <dbReference type="ARBA" id="ARBA00019515"/>
    </source>
</evidence>
<sequence>MKRLLIALLLIQPAHATTRIKDIAVIQNVRPNQLVGYGIVVGLNGTGDNLRSSPFTSQSIQSMLDRMGVNIRNNLMNNNQVQTKNAAAVIVTGELPAFAREGGRIDVTVSSLGNATSLEGGTLLMTPLSAADSVIYAAAQGQVSVSGFTAGGRAEKLTQGVPTAGRIANGALVERRLPIELERFKSFTLELLNPDFSTATRAADVINSYTTSAYGGRSARAKDLRSIELLRPPRLDAARFISEISELPIQPDTPARIVIDERTGTVVIGRDVKVSTVAVAHGNITVRVTEMPKVVQPAPFSRGETAIEDRTAVNAEQPDGTLFVLNGANLQSLVTGLNRMGLKPQGIIAILQAIKSAGALQAELVVQ</sequence>
<evidence type="ECO:0000313" key="9">
    <source>
        <dbReference type="EMBL" id="MBJ7543650.1"/>
    </source>
</evidence>
<dbReference type="GO" id="GO:0030288">
    <property type="term" value="C:outer membrane-bounded periplasmic space"/>
    <property type="evidence" value="ECO:0007669"/>
    <property type="project" value="InterPro"/>
</dbReference>
<comment type="subunit">
    <text evidence="8">The basal body constitutes a major portion of the flagellar organelle and consists of four rings (L,P,S, and M) mounted on a central rod.</text>
</comment>
<keyword evidence="6 8" id="KW-0975">Bacterial flagellum</keyword>
<reference evidence="9 10" key="1">
    <citation type="submission" date="2020-12" db="EMBL/GenBank/DDBJ databases">
        <title>Revised draft genomes of Rhodomicrobium vannielii ATCC 17100 and Rhodomicrobium udaipurense JA643.</title>
        <authorList>
            <person name="Conners E.M."/>
            <person name="Davenport E.J."/>
            <person name="Bose A."/>
        </authorList>
    </citation>
    <scope>NUCLEOTIDE SEQUENCE [LARGE SCALE GENOMIC DNA]</scope>
    <source>
        <strain evidence="9 10">JA643</strain>
    </source>
</reference>
<comment type="similarity">
    <text evidence="8">Belongs to the FlgI family.</text>
</comment>
<comment type="subcellular location">
    <subcellularLocation>
        <location evidence="2 8">Bacterial flagellum basal body</location>
    </subcellularLocation>
</comment>
<accession>A0A8I1GHN7</accession>
<dbReference type="NCBIfam" id="NF003676">
    <property type="entry name" value="PRK05303.1"/>
    <property type="match status" value="1"/>
</dbReference>
<evidence type="ECO:0000256" key="4">
    <source>
        <dbReference type="ARBA" id="ARBA00022729"/>
    </source>
</evidence>
<name>A0A8I1GHN7_9HYPH</name>
<evidence type="ECO:0000256" key="2">
    <source>
        <dbReference type="ARBA" id="ARBA00004117"/>
    </source>
</evidence>